<feature type="domain" description="MYND-type" evidence="6">
    <location>
        <begin position="182"/>
        <end position="225"/>
    </location>
</feature>
<dbReference type="PROSITE" id="PS01360">
    <property type="entry name" value="ZF_MYND_1"/>
    <property type="match status" value="1"/>
</dbReference>
<proteinExistence type="predicted"/>
<evidence type="ECO:0000313" key="7">
    <source>
        <dbReference type="EMBL" id="OEU06207.1"/>
    </source>
</evidence>
<evidence type="ECO:0000256" key="2">
    <source>
        <dbReference type="ARBA" id="ARBA00022771"/>
    </source>
</evidence>
<evidence type="ECO:0000259" key="6">
    <source>
        <dbReference type="PROSITE" id="PS50865"/>
    </source>
</evidence>
<feature type="compositionally biased region" description="Polar residues" evidence="5">
    <location>
        <begin position="16"/>
        <end position="28"/>
    </location>
</feature>
<dbReference type="OrthoDB" id="5945798at2759"/>
<dbReference type="InterPro" id="IPR002893">
    <property type="entry name" value="Znf_MYND"/>
</dbReference>
<accession>A0A1E7EK08</accession>
<dbReference type="PROSITE" id="PS50865">
    <property type="entry name" value="ZF_MYND_2"/>
    <property type="match status" value="1"/>
</dbReference>
<name>A0A1E7EK08_9STRA</name>
<dbReference type="SUPFAM" id="SSF144232">
    <property type="entry name" value="HIT/MYND zinc finger-like"/>
    <property type="match status" value="1"/>
</dbReference>
<evidence type="ECO:0000313" key="8">
    <source>
        <dbReference type="Proteomes" id="UP000095751"/>
    </source>
</evidence>
<keyword evidence="1" id="KW-0479">Metal-binding</keyword>
<dbReference type="GO" id="GO:0008270">
    <property type="term" value="F:zinc ion binding"/>
    <property type="evidence" value="ECO:0007669"/>
    <property type="project" value="UniProtKB-KW"/>
</dbReference>
<evidence type="ECO:0000256" key="3">
    <source>
        <dbReference type="ARBA" id="ARBA00022833"/>
    </source>
</evidence>
<dbReference type="Gene3D" id="6.10.140.2220">
    <property type="match status" value="1"/>
</dbReference>
<evidence type="ECO:0000256" key="4">
    <source>
        <dbReference type="PROSITE-ProRule" id="PRU00134"/>
    </source>
</evidence>
<organism evidence="7 8">
    <name type="scientific">Fragilariopsis cylindrus CCMP1102</name>
    <dbReference type="NCBI Taxonomy" id="635003"/>
    <lineage>
        <taxon>Eukaryota</taxon>
        <taxon>Sar</taxon>
        <taxon>Stramenopiles</taxon>
        <taxon>Ochrophyta</taxon>
        <taxon>Bacillariophyta</taxon>
        <taxon>Bacillariophyceae</taxon>
        <taxon>Bacillariophycidae</taxon>
        <taxon>Bacillariales</taxon>
        <taxon>Bacillariaceae</taxon>
        <taxon>Fragilariopsis</taxon>
    </lineage>
</organism>
<feature type="region of interest" description="Disordered" evidence="5">
    <location>
        <begin position="1"/>
        <end position="28"/>
    </location>
</feature>
<sequence length="313" mass="35443">MGRKQKLRQERKIKNNKNSTPPAVVTTPSEATVEAASEGELSIFAILVEIDSVFPKSDEYVQATDDSQIIYGNEDNKLDNNEQYALFKQGATVHGCVHSMFLMGEGHCNHMYKYLGHPWFLEGAIRGSFVSLIGEFYLDHAEPNRNANTLYGYWGKIATNFDTRLGPKIAPNVLKHQIGRKCAICLKTDTKTFTLKQCIGCSFYCYCSESCQTTHWNEHNHRGECKQLRILHKYHKPYAKAIRDAAIRGDIHPALEKLQYKLGLTRPLEDYQEIITYCTHDGKISDPKDYVVARDDGTVWVGSIPSTACVSRK</sequence>
<evidence type="ECO:0000256" key="5">
    <source>
        <dbReference type="SAM" id="MobiDB-lite"/>
    </source>
</evidence>
<dbReference type="Proteomes" id="UP000095751">
    <property type="component" value="Unassembled WGS sequence"/>
</dbReference>
<protein>
    <recommendedName>
        <fullName evidence="6">MYND-type domain-containing protein</fullName>
    </recommendedName>
</protein>
<dbReference type="AlphaFoldDB" id="A0A1E7EK08"/>
<gene>
    <name evidence="7" type="ORF">FRACYDRAFT_230872</name>
</gene>
<keyword evidence="3" id="KW-0862">Zinc</keyword>
<dbReference type="Pfam" id="PF01753">
    <property type="entry name" value="zf-MYND"/>
    <property type="match status" value="1"/>
</dbReference>
<evidence type="ECO:0000256" key="1">
    <source>
        <dbReference type="ARBA" id="ARBA00022723"/>
    </source>
</evidence>
<reference evidence="7 8" key="1">
    <citation type="submission" date="2016-09" db="EMBL/GenBank/DDBJ databases">
        <title>Extensive genetic diversity and differential bi-allelic expression allows diatom success in the polar Southern Ocean.</title>
        <authorList>
            <consortium name="DOE Joint Genome Institute"/>
            <person name="Mock T."/>
            <person name="Otillar R.P."/>
            <person name="Strauss J."/>
            <person name="Dupont C."/>
            <person name="Frickenhaus S."/>
            <person name="Maumus F."/>
            <person name="Mcmullan M."/>
            <person name="Sanges R."/>
            <person name="Schmutz J."/>
            <person name="Toseland A."/>
            <person name="Valas R."/>
            <person name="Veluchamy A."/>
            <person name="Ward B.J."/>
            <person name="Allen A."/>
            <person name="Barry K."/>
            <person name="Falciatore A."/>
            <person name="Ferrante M."/>
            <person name="Fortunato A.E."/>
            <person name="Gloeckner G."/>
            <person name="Gruber A."/>
            <person name="Hipkin R."/>
            <person name="Janech M."/>
            <person name="Kroth P."/>
            <person name="Leese F."/>
            <person name="Lindquist E."/>
            <person name="Lyon B.R."/>
            <person name="Martin J."/>
            <person name="Mayer C."/>
            <person name="Parker M."/>
            <person name="Quesneville H."/>
            <person name="Raymond J."/>
            <person name="Uhlig C."/>
            <person name="Valentin K.U."/>
            <person name="Worden A.Z."/>
            <person name="Armbrust E.V."/>
            <person name="Bowler C."/>
            <person name="Green B."/>
            <person name="Moulton V."/>
            <person name="Van Oosterhout C."/>
            <person name="Grigoriev I."/>
        </authorList>
    </citation>
    <scope>NUCLEOTIDE SEQUENCE [LARGE SCALE GENOMIC DNA]</scope>
    <source>
        <strain evidence="7 8">CCMP1102</strain>
    </source>
</reference>
<keyword evidence="8" id="KW-1185">Reference proteome</keyword>
<dbReference type="KEGG" id="fcy:FRACYDRAFT_230872"/>
<dbReference type="InParanoid" id="A0A1E7EK08"/>
<dbReference type="EMBL" id="KV784420">
    <property type="protein sequence ID" value="OEU06207.1"/>
    <property type="molecule type" value="Genomic_DNA"/>
</dbReference>
<keyword evidence="2 4" id="KW-0863">Zinc-finger</keyword>